<gene>
    <name evidence="2" type="ORF">SKC37_09545</name>
</gene>
<organism evidence="2 3">
    <name type="scientific">Aquirufa esocilacus</name>
    <dbReference type="NCBI Taxonomy" id="3096513"/>
    <lineage>
        <taxon>Bacteria</taxon>
        <taxon>Pseudomonadati</taxon>
        <taxon>Bacteroidota</taxon>
        <taxon>Cytophagia</taxon>
        <taxon>Cytophagales</taxon>
        <taxon>Flectobacillaceae</taxon>
        <taxon>Aquirufa</taxon>
    </lineage>
</organism>
<name>A0ABW6DJN0_9BACT</name>
<feature type="chain" id="PRO_5046834222" evidence="1">
    <location>
        <begin position="20"/>
        <end position="145"/>
    </location>
</feature>
<proteinExistence type="predicted"/>
<accession>A0ABW6DJN0</accession>
<keyword evidence="3" id="KW-1185">Reference proteome</keyword>
<keyword evidence="1" id="KW-0732">Signal</keyword>
<protein>
    <submittedName>
        <fullName evidence="2">Uncharacterized protein</fullName>
    </submittedName>
</protein>
<feature type="signal peptide" evidence="1">
    <location>
        <begin position="1"/>
        <end position="19"/>
    </location>
</feature>
<comment type="caution">
    <text evidence="2">The sequence shown here is derived from an EMBL/GenBank/DDBJ whole genome shotgun (WGS) entry which is preliminary data.</text>
</comment>
<sequence length="145" mass="16900">MKKLLFILFLGFSIQSTYAQTVQDFKVKNTSNEKDRTMMLDLLRADLYKMVKQELIFAVVHFKVAGNYAWFEGNAQRKDGKEIQFPDDDLPHDCCYATSLFKKSNGKWYILESFAFGTDIWYMGTAQRFPDAPKVIFTPLARRNN</sequence>
<dbReference type="EMBL" id="JBBKXX010000003">
    <property type="protein sequence ID" value="MFD3408899.1"/>
    <property type="molecule type" value="Genomic_DNA"/>
</dbReference>
<evidence type="ECO:0000313" key="3">
    <source>
        <dbReference type="Proteomes" id="UP001598019"/>
    </source>
</evidence>
<dbReference type="Proteomes" id="UP001598019">
    <property type="component" value="Unassembled WGS sequence"/>
</dbReference>
<dbReference type="RefSeq" id="WP_377981260.1">
    <property type="nucleotide sequence ID" value="NZ_JBBKXX010000003.1"/>
</dbReference>
<evidence type="ECO:0000313" key="2">
    <source>
        <dbReference type="EMBL" id="MFD3408899.1"/>
    </source>
</evidence>
<evidence type="ECO:0000256" key="1">
    <source>
        <dbReference type="SAM" id="SignalP"/>
    </source>
</evidence>
<reference evidence="2 3" key="1">
    <citation type="submission" date="2024-03" db="EMBL/GenBank/DDBJ databases">
        <title>Aquirufa genome sequencing.</title>
        <authorList>
            <person name="Pitt A."/>
            <person name="Hahn M.W."/>
        </authorList>
    </citation>
    <scope>NUCLEOTIDE SEQUENCE [LARGE SCALE GENOMIC DNA]</scope>
    <source>
        <strain evidence="2 3">HETE-83D</strain>
    </source>
</reference>